<proteinExistence type="predicted"/>
<dbReference type="GO" id="GO:0003676">
    <property type="term" value="F:nucleic acid binding"/>
    <property type="evidence" value="ECO:0007669"/>
    <property type="project" value="InterPro"/>
</dbReference>
<dbReference type="GO" id="GO:0008270">
    <property type="term" value="F:zinc ion binding"/>
    <property type="evidence" value="ECO:0007669"/>
    <property type="project" value="InterPro"/>
</dbReference>
<feature type="domain" description="Nudix hydrolase" evidence="2">
    <location>
        <begin position="26"/>
        <end position="266"/>
    </location>
</feature>
<accession>A0A6C0CT73</accession>
<evidence type="ECO:0000259" key="2">
    <source>
        <dbReference type="PROSITE" id="PS51462"/>
    </source>
</evidence>
<dbReference type="SUPFAM" id="SSF57756">
    <property type="entry name" value="Retrovirus zinc finger-like domains"/>
    <property type="match status" value="1"/>
</dbReference>
<name>A0A6C0CT73_9ZZZZ</name>
<organism evidence="3">
    <name type="scientific">viral metagenome</name>
    <dbReference type="NCBI Taxonomy" id="1070528"/>
    <lineage>
        <taxon>unclassified sequences</taxon>
        <taxon>metagenomes</taxon>
        <taxon>organismal metagenomes</taxon>
    </lineage>
</organism>
<dbReference type="EMBL" id="MN739485">
    <property type="protein sequence ID" value="QHT07748.1"/>
    <property type="molecule type" value="Genomic_DNA"/>
</dbReference>
<dbReference type="GO" id="GO:0004081">
    <property type="term" value="F:bis(5'-nucleosyl)-tetraphosphatase (asymmetrical) activity"/>
    <property type="evidence" value="ECO:0007669"/>
    <property type="project" value="TreeGrafter"/>
</dbReference>
<dbReference type="GO" id="GO:0006754">
    <property type="term" value="P:ATP biosynthetic process"/>
    <property type="evidence" value="ECO:0007669"/>
    <property type="project" value="TreeGrafter"/>
</dbReference>
<evidence type="ECO:0000313" key="3">
    <source>
        <dbReference type="EMBL" id="QHT07748.1"/>
    </source>
</evidence>
<dbReference type="GO" id="GO:0006167">
    <property type="term" value="P:AMP biosynthetic process"/>
    <property type="evidence" value="ECO:0007669"/>
    <property type="project" value="TreeGrafter"/>
</dbReference>
<protein>
    <recommendedName>
        <fullName evidence="2">Nudix hydrolase domain-containing protein</fullName>
    </recommendedName>
</protein>
<dbReference type="InterPro" id="IPR000086">
    <property type="entry name" value="NUDIX_hydrolase_dom"/>
</dbReference>
<dbReference type="PROSITE" id="PS00893">
    <property type="entry name" value="NUDIX_BOX"/>
    <property type="match status" value="1"/>
</dbReference>
<dbReference type="AlphaFoldDB" id="A0A6C0CT73"/>
<dbReference type="PANTHER" id="PTHR21340:SF0">
    <property type="entry name" value="BIS(5'-NUCLEOSYL)-TETRAPHOSPHATASE [ASYMMETRICAL]"/>
    <property type="match status" value="1"/>
</dbReference>
<dbReference type="InterPro" id="IPR020084">
    <property type="entry name" value="NUDIX_hydrolase_CS"/>
</dbReference>
<dbReference type="SUPFAM" id="SSF55811">
    <property type="entry name" value="Nudix"/>
    <property type="match status" value="1"/>
</dbReference>
<dbReference type="Pfam" id="PF00293">
    <property type="entry name" value="NUDIX"/>
    <property type="match status" value="1"/>
</dbReference>
<dbReference type="Gene3D" id="3.90.79.10">
    <property type="entry name" value="Nucleoside Triphosphate Pyrophosphohydrolase"/>
    <property type="match status" value="1"/>
</dbReference>
<dbReference type="InterPro" id="IPR051325">
    <property type="entry name" value="Nudix_hydrolase_domain"/>
</dbReference>
<reference evidence="3" key="1">
    <citation type="journal article" date="2020" name="Nature">
        <title>Giant virus diversity and host interactions through global metagenomics.</title>
        <authorList>
            <person name="Schulz F."/>
            <person name="Roux S."/>
            <person name="Paez-Espino D."/>
            <person name="Jungbluth S."/>
            <person name="Walsh D.A."/>
            <person name="Denef V.J."/>
            <person name="McMahon K.D."/>
            <person name="Konstantinidis K.T."/>
            <person name="Eloe-Fadrosh E.A."/>
            <person name="Kyrpides N.C."/>
            <person name="Woyke T."/>
        </authorList>
    </citation>
    <scope>NUCLEOTIDE SEQUENCE</scope>
    <source>
        <strain evidence="3">GVMAG-M-3300021964-36</strain>
    </source>
</reference>
<dbReference type="InterPro" id="IPR015797">
    <property type="entry name" value="NUDIX_hydrolase-like_dom_sf"/>
</dbReference>
<evidence type="ECO:0000256" key="1">
    <source>
        <dbReference type="ARBA" id="ARBA00022801"/>
    </source>
</evidence>
<sequence>MNRHKKRDIQCLNCGLFGHTSRLCNSPTTSYGVICYRFVGGEIKYLMIQRKDSLCYVEFVRGNYQLGNKNYITKMFERMTFEEKEFLNTNDFDTIWRNLWTDNKKNNNMMKNTKSKFNQLSHGYDLLQKDNTTCTVRLDSIVKNSKICLLEQEWEFPKGRRKLGEKDHQCALREFCEESNIEEDEVLLLDPSKYYEEIYLSINKTRYRNIFFLGKYVNPTENVHHYDKNNIHQSKEVRDVQWLSYDEICEKLFQRNKEKYETFKIVHEAVKKSLKKNDP</sequence>
<dbReference type="InterPro" id="IPR036875">
    <property type="entry name" value="Znf_CCHC_sf"/>
</dbReference>
<dbReference type="PANTHER" id="PTHR21340">
    <property type="entry name" value="DIADENOSINE 5,5-P1,P4-TETRAPHOSPHATE PYROPHOSPHOHYDROLASE MUTT"/>
    <property type="match status" value="1"/>
</dbReference>
<dbReference type="PROSITE" id="PS51462">
    <property type="entry name" value="NUDIX"/>
    <property type="match status" value="1"/>
</dbReference>
<keyword evidence="1" id="KW-0378">Hydrolase</keyword>